<gene>
    <name evidence="1" type="ORF">O1G21_02150</name>
</gene>
<dbReference type="EMBL" id="CP115450">
    <property type="protein sequence ID" value="WBP84767.1"/>
    <property type="molecule type" value="Genomic_DNA"/>
</dbReference>
<reference evidence="2" key="1">
    <citation type="submission" date="2022-12" db="EMBL/GenBank/DDBJ databases">
        <authorList>
            <person name="Mo P."/>
        </authorList>
    </citation>
    <scope>NUCLEOTIDE SEQUENCE [LARGE SCALE GENOMIC DNA]</scope>
    <source>
        <strain evidence="2">HUAS 3-15</strain>
    </source>
</reference>
<sequence length="53" mass="5662">MTTDTTLLAADDGNAPFSGYGRQANYITDGTGQWVEPIQISKAVAEHLPEGRP</sequence>
<evidence type="ECO:0000313" key="2">
    <source>
        <dbReference type="Proteomes" id="UP001212821"/>
    </source>
</evidence>
<name>A0ABY7PWH0_9ACTN</name>
<protein>
    <submittedName>
        <fullName evidence="1">Uncharacterized protein</fullName>
    </submittedName>
</protein>
<dbReference type="RefSeq" id="WP_270140245.1">
    <property type="nucleotide sequence ID" value="NZ_CP115450.1"/>
</dbReference>
<organism evidence="1 2">
    <name type="scientific">Kitasatospora cathayae</name>
    <dbReference type="NCBI Taxonomy" id="3004092"/>
    <lineage>
        <taxon>Bacteria</taxon>
        <taxon>Bacillati</taxon>
        <taxon>Actinomycetota</taxon>
        <taxon>Actinomycetes</taxon>
        <taxon>Kitasatosporales</taxon>
        <taxon>Streptomycetaceae</taxon>
        <taxon>Kitasatospora</taxon>
    </lineage>
</organism>
<accession>A0ABY7PWH0</accession>
<proteinExistence type="predicted"/>
<dbReference type="Proteomes" id="UP001212821">
    <property type="component" value="Chromosome"/>
</dbReference>
<keyword evidence="2" id="KW-1185">Reference proteome</keyword>
<evidence type="ECO:0000313" key="1">
    <source>
        <dbReference type="EMBL" id="WBP84767.1"/>
    </source>
</evidence>